<dbReference type="AlphaFoldDB" id="A0A914WRP5"/>
<evidence type="ECO:0000256" key="2">
    <source>
        <dbReference type="ARBA" id="ARBA00007732"/>
    </source>
</evidence>
<dbReference type="InterPro" id="IPR019383">
    <property type="entry name" value="Golgin_A_7/ERF4"/>
</dbReference>
<evidence type="ECO:0000259" key="7">
    <source>
        <dbReference type="Pfam" id="PF10256"/>
    </source>
</evidence>
<proteinExistence type="inferred from homology"/>
<evidence type="ECO:0000256" key="6">
    <source>
        <dbReference type="ARBA" id="ARBA00023136"/>
    </source>
</evidence>
<evidence type="ECO:0000313" key="9">
    <source>
        <dbReference type="WBParaSite" id="PSAMB.scaffold4650size13961.g24827.t1"/>
    </source>
</evidence>
<dbReference type="PANTHER" id="PTHR13254">
    <property type="entry name" value="GOLGI AUTOANTIGEN, GOLGIN SUBFAMILY A, 7"/>
    <property type="match status" value="1"/>
</dbReference>
<organism evidence="8 9">
    <name type="scientific">Plectus sambesii</name>
    <dbReference type="NCBI Taxonomy" id="2011161"/>
    <lineage>
        <taxon>Eukaryota</taxon>
        <taxon>Metazoa</taxon>
        <taxon>Ecdysozoa</taxon>
        <taxon>Nematoda</taxon>
        <taxon>Chromadorea</taxon>
        <taxon>Plectida</taxon>
        <taxon>Plectina</taxon>
        <taxon>Plectoidea</taxon>
        <taxon>Plectidae</taxon>
        <taxon>Plectus</taxon>
    </lineage>
</organism>
<dbReference type="Pfam" id="PF10256">
    <property type="entry name" value="Erf4"/>
    <property type="match status" value="1"/>
</dbReference>
<reference evidence="9" key="1">
    <citation type="submission" date="2022-11" db="UniProtKB">
        <authorList>
            <consortium name="WormBaseParasite"/>
        </authorList>
    </citation>
    <scope>IDENTIFICATION</scope>
</reference>
<dbReference type="Proteomes" id="UP000887566">
    <property type="component" value="Unplaced"/>
</dbReference>
<evidence type="ECO:0000313" key="8">
    <source>
        <dbReference type="Proteomes" id="UP000887566"/>
    </source>
</evidence>
<evidence type="ECO:0000256" key="4">
    <source>
        <dbReference type="ARBA" id="ARBA00018463"/>
    </source>
</evidence>
<accession>A0A914WRP5</accession>
<dbReference type="PANTHER" id="PTHR13254:SF0">
    <property type="entry name" value="GOLGIN SUBFAMILY A MEMBER 7_ERF4 DOMAIN-CONTAINING PROTEIN"/>
    <property type="match status" value="1"/>
</dbReference>
<dbReference type="GO" id="GO:0002178">
    <property type="term" value="C:palmitoyltransferase complex"/>
    <property type="evidence" value="ECO:0007669"/>
    <property type="project" value="TreeGrafter"/>
</dbReference>
<dbReference type="GO" id="GO:0005789">
    <property type="term" value="C:endoplasmic reticulum membrane"/>
    <property type="evidence" value="ECO:0007669"/>
    <property type="project" value="UniProtKB-SubCell"/>
</dbReference>
<comment type="subcellular location">
    <subcellularLocation>
        <location evidence="1">Endoplasmic reticulum membrane</location>
        <topology evidence="1">Peripheral membrane protein</topology>
    </subcellularLocation>
</comment>
<comment type="subunit">
    <text evidence="3">Interacts with ERF2.</text>
</comment>
<dbReference type="WBParaSite" id="PSAMB.scaffold4650size13961.g24827.t1">
    <property type="protein sequence ID" value="PSAMB.scaffold4650size13961.g24827.t1"/>
    <property type="gene ID" value="PSAMB.scaffold4650size13961.g24827"/>
</dbReference>
<name>A0A914WRP5_9BILA</name>
<dbReference type="GO" id="GO:0006612">
    <property type="term" value="P:protein targeting to membrane"/>
    <property type="evidence" value="ECO:0007669"/>
    <property type="project" value="TreeGrafter"/>
</dbReference>
<protein>
    <recommendedName>
        <fullName evidence="4">Ras modification protein ERF4</fullName>
    </recommendedName>
</protein>
<evidence type="ECO:0000256" key="5">
    <source>
        <dbReference type="ARBA" id="ARBA00022824"/>
    </source>
</evidence>
<evidence type="ECO:0000256" key="3">
    <source>
        <dbReference type="ARBA" id="ARBA00011396"/>
    </source>
</evidence>
<comment type="similarity">
    <text evidence="2">Belongs to the ERF4 family.</text>
</comment>
<keyword evidence="8" id="KW-1185">Reference proteome</keyword>
<feature type="domain" description="Golgin subfamily A member 7/ERF4" evidence="7">
    <location>
        <begin position="23"/>
        <end position="134"/>
    </location>
</feature>
<evidence type="ECO:0000256" key="1">
    <source>
        <dbReference type="ARBA" id="ARBA00004406"/>
    </source>
</evidence>
<keyword evidence="6" id="KW-0472">Membrane</keyword>
<dbReference type="InterPro" id="IPR051371">
    <property type="entry name" value="Ras_palmitoyltransferase"/>
</dbReference>
<keyword evidence="5" id="KW-0256">Endoplasmic reticulum</keyword>
<sequence>MTDMAASGSGDMRIPLTQCRKAFVQRDYSRGLAVRFMTDFPEELQGKIDPMVWQKTITNVNRFFDEAETVGGRSVFETLAGCFSCYMTQFCMTSQYQKKLMALAKFLEEQNKSIYIPSGLFVTDPMERGLRVIEISFLTEAAPTRPQTTYSVTQPMLEPER</sequence>